<dbReference type="PIRSF" id="PIRSF012524">
    <property type="entry name" value="YitL_S1"/>
    <property type="match status" value="1"/>
</dbReference>
<dbReference type="PATRIC" id="fig|1616.3.peg.289"/>
<dbReference type="PANTHER" id="PTHR37296:SF1">
    <property type="entry name" value="CONSERVED VIRULENCE FACTOR B"/>
    <property type="match status" value="1"/>
</dbReference>
<dbReference type="Pfam" id="PF21191">
    <property type="entry name" value="CvfB_1st"/>
    <property type="match status" value="1"/>
</dbReference>
<dbReference type="AlphaFoldDB" id="A0A0R2JEK2"/>
<dbReference type="InterPro" id="IPR048587">
    <property type="entry name" value="CvfB_S1_3rd"/>
</dbReference>
<dbReference type="Proteomes" id="UP000051655">
    <property type="component" value="Unassembled WGS sequence"/>
</dbReference>
<dbReference type="Pfam" id="PF17783">
    <property type="entry name" value="WHD_CvfB"/>
    <property type="match status" value="1"/>
</dbReference>
<reference evidence="3 4" key="1">
    <citation type="journal article" date="2015" name="Genome Announc.">
        <title>Expanding the biotechnology potential of lactobacilli through comparative genomics of 213 strains and associated genera.</title>
        <authorList>
            <person name="Sun Z."/>
            <person name="Harris H.M."/>
            <person name="McCann A."/>
            <person name="Guo C."/>
            <person name="Argimon S."/>
            <person name="Zhang W."/>
            <person name="Yang X."/>
            <person name="Jeffery I.B."/>
            <person name="Cooney J.C."/>
            <person name="Kagawa T.F."/>
            <person name="Liu W."/>
            <person name="Song Y."/>
            <person name="Salvetti E."/>
            <person name="Wrobel A."/>
            <person name="Rasinkangas P."/>
            <person name="Parkhill J."/>
            <person name="Rea M.C."/>
            <person name="O'Sullivan O."/>
            <person name="Ritari J."/>
            <person name="Douillard F.P."/>
            <person name="Paul Ross R."/>
            <person name="Yang R."/>
            <person name="Briner A.E."/>
            <person name="Felis G.E."/>
            <person name="de Vos W.M."/>
            <person name="Barrangou R."/>
            <person name="Klaenhammer T.R."/>
            <person name="Caufield P.W."/>
            <person name="Cui Y."/>
            <person name="Zhang H."/>
            <person name="O'Toole P.W."/>
        </authorList>
    </citation>
    <scope>NUCLEOTIDE SEQUENCE [LARGE SCALE GENOMIC DNA]</scope>
    <source>
        <strain evidence="3 4">DSM 20593</strain>
    </source>
</reference>
<dbReference type="PANTHER" id="PTHR37296">
    <property type="entry name" value="CONSERVED VIRULENCE FACTOR B"/>
    <property type="match status" value="1"/>
</dbReference>
<dbReference type="Gene3D" id="2.40.50.330">
    <property type="match status" value="1"/>
</dbReference>
<dbReference type="EMBL" id="JQBP01000001">
    <property type="protein sequence ID" value="KRN75785.1"/>
    <property type="molecule type" value="Genomic_DNA"/>
</dbReference>
<keyword evidence="4" id="KW-1185">Reference proteome</keyword>
<dbReference type="InterPro" id="IPR003029">
    <property type="entry name" value="S1_domain"/>
</dbReference>
<gene>
    <name evidence="3" type="ORF">IV73_GL000284</name>
</gene>
<evidence type="ECO:0000313" key="4">
    <source>
        <dbReference type="Proteomes" id="UP000051655"/>
    </source>
</evidence>
<feature type="domain" description="S1 motif" evidence="2">
    <location>
        <begin position="155"/>
        <end position="215"/>
    </location>
</feature>
<accession>A0A0R2JEK2</accession>
<dbReference type="SMART" id="SM00316">
    <property type="entry name" value="S1"/>
    <property type="match status" value="2"/>
</dbReference>
<dbReference type="RefSeq" id="WP_057753733.1">
    <property type="nucleotide sequence ID" value="NZ_JQBP01000001.1"/>
</dbReference>
<evidence type="ECO:0000313" key="3">
    <source>
        <dbReference type="EMBL" id="KRN75785.1"/>
    </source>
</evidence>
<evidence type="ECO:0000256" key="1">
    <source>
        <dbReference type="PIRNR" id="PIRNR012524"/>
    </source>
</evidence>
<dbReference type="Pfam" id="PF13509">
    <property type="entry name" value="S1_2"/>
    <property type="match status" value="1"/>
</dbReference>
<comment type="similarity">
    <text evidence="1">Belongs to the CvfB family.</text>
</comment>
<evidence type="ECO:0000259" key="2">
    <source>
        <dbReference type="PROSITE" id="PS50126"/>
    </source>
</evidence>
<protein>
    <recommendedName>
        <fullName evidence="2">S1 motif domain-containing protein</fullName>
    </recommendedName>
</protein>
<dbReference type="GO" id="GO:0003676">
    <property type="term" value="F:nucleic acid binding"/>
    <property type="evidence" value="ECO:0007669"/>
    <property type="project" value="InterPro"/>
</dbReference>
<dbReference type="Gene3D" id="1.10.10.10">
    <property type="entry name" value="Winged helix-like DNA-binding domain superfamily/Winged helix DNA-binding domain"/>
    <property type="match status" value="1"/>
</dbReference>
<proteinExistence type="inferred from homology"/>
<name>A0A0R2JEK2_9LACO</name>
<dbReference type="InterPro" id="IPR036388">
    <property type="entry name" value="WH-like_DNA-bd_sf"/>
</dbReference>
<dbReference type="InterPro" id="IPR039566">
    <property type="entry name" value="CvfB_S1_st"/>
</dbReference>
<dbReference type="Pfam" id="PF21543">
    <property type="entry name" value="CvfB_2nd"/>
    <property type="match status" value="1"/>
</dbReference>
<dbReference type="InterPro" id="IPR048588">
    <property type="entry name" value="CvfB_S1_2nd"/>
</dbReference>
<dbReference type="InterPro" id="IPR014464">
    <property type="entry name" value="CvfB_fam"/>
</dbReference>
<dbReference type="SUPFAM" id="SSF50249">
    <property type="entry name" value="Nucleic acid-binding proteins"/>
    <property type="match status" value="1"/>
</dbReference>
<dbReference type="PROSITE" id="PS50126">
    <property type="entry name" value="S1"/>
    <property type="match status" value="1"/>
</dbReference>
<dbReference type="InterPro" id="IPR012340">
    <property type="entry name" value="NA-bd_OB-fold"/>
</dbReference>
<dbReference type="Gene3D" id="2.40.50.140">
    <property type="entry name" value="Nucleic acid-binding proteins"/>
    <property type="match status" value="2"/>
</dbReference>
<comment type="caution">
    <text evidence="3">The sequence shown here is derived from an EMBL/GenBank/DDBJ whole genome shotgun (WGS) entry which is preliminary data.</text>
</comment>
<sequence length="293" mass="32966">MSKIIGEVVTAQVTDENEQAFFAQIDGQTYQIDKSELLKPLKIGGMVTGFAYENKDGQLQITKQELEVTKGHYAFGTVTDARRDLGVFVDVGLPNKDLVVSLDELPTIHELWPQRGDRLLITLRVDTKQRLWGELAPVEVFNAIRIPAKPTMKGQKNVLGTVYRLKMVGTLVLTDDFHVGFIHPSERYQEPRLGQRVEARVIGVRDDGILNLSLKPLAYKAISGDAKLILTLLQRTPTHQLPYNDHSDPAEIKQYFGMSKGQFKRALGHLYKERLITQNDQGIELVLSEESSD</sequence>
<dbReference type="STRING" id="1616.IV73_GL000284"/>
<organism evidence="3 4">
    <name type="scientific">Weissella kandleri</name>
    <dbReference type="NCBI Taxonomy" id="1616"/>
    <lineage>
        <taxon>Bacteria</taxon>
        <taxon>Bacillati</taxon>
        <taxon>Bacillota</taxon>
        <taxon>Bacilli</taxon>
        <taxon>Lactobacillales</taxon>
        <taxon>Lactobacillaceae</taxon>
        <taxon>Weissella</taxon>
    </lineage>
</organism>
<dbReference type="OrthoDB" id="9801597at2"/>
<dbReference type="InterPro" id="IPR040764">
    <property type="entry name" value="CvfB_WH"/>
</dbReference>